<sequence>TYPLSSVIVGELKGLHDAVSELFFDLLAVTVVDQWARDCQTLDTVLATAISDSSVALRGLQSARAQLEAILTLEYELETQPGRHNQADIVRISSLMETIEMIKRVSIEQLPAWFLPDYEVKFEPQPFAKGSSGSVHRGVRNDTPVVVKCFNVDDMRIDTRTARQLAKEMDRLLQMENTNIVKMFGASHVSSPPFLVCEDATNGDMGSYLSLSDDNRKRMWKLLYQAALGLNYMYSKGMVHGYLKLSNILVGTDGQAKLSDFGLNTMRAISKASTSSSARLRWRAPECLKRRPTIASDVYSLAMCMIEATVGEPPFAYLEDDDVRENLKCGVIPEKPDEMNDEEWELVIAMTHVDPSKRAELSHVIDTLKRFSMEDLDEPRQGGTTRCITCAALVFNHSRCCAQCGNQLGLKEESRSSCGPPGSPNTPMELNTDTSVRDLVNVLRSETIEEQESAVLLLLQVCIRDHKRHQILDENGVPILVDLVKNGRTHFLKVCALGCLCWSSELDSTPSDDEFEELRETIPAATNTECTSIVQALQDQSDRGKVKTVVYCTCTAGTIGRKPLLNAGIIPPLVKLLRNGNETITIWTMDALANMACDGDANSAIVAEGAIPMLLEHLKNGSEAQRGFAACVLGQLSVETASNSAMIVEGGAIPFLVGLLRAQTNIPKNFAAFALDGIAAVNDDYGLEIARNGGIQRLIKLLRSGTNTHKTHAASGLARLANQEENRQEIGRRGVITDFIALLRRGTEDQKESVAYALSYLALDTAFCTDMVEIGAISLLMALLRDGTEGQKEHALLTLGSLAEYHSQKIVDEGGVDPFLSLLRTGNKEQKMVAAQMLGWIAHSNEEQRREIISDEVIELLVELLRSGSHEEKDKGVFALCYLTDRGRTNTRALATRTIISLLVPFLREGRDEQKHFVVNAFGRLARIDTCKKMIVECGAIAPLVDLLKSDNTANKERAAIVLGRLAANDAANRDVMKRHGAVNLLKKFLRTGNRQQKRKVETALQSIGEESGRKQCRR</sequence>
<keyword evidence="3" id="KW-0418">Kinase</keyword>
<protein>
    <submittedName>
        <fullName evidence="3">Serine/threonine protein kinase</fullName>
    </submittedName>
</protein>
<dbReference type="PANTHER" id="PTHR23315:SF7">
    <property type="entry name" value="U-BOX DOMAIN-CONTAINING PROTEIN 4"/>
    <property type="match status" value="1"/>
</dbReference>
<dbReference type="PANTHER" id="PTHR23315">
    <property type="entry name" value="U BOX DOMAIN-CONTAINING"/>
    <property type="match status" value="1"/>
</dbReference>
<dbReference type="Gene3D" id="1.25.10.10">
    <property type="entry name" value="Leucine-rich Repeat Variant"/>
    <property type="match status" value="4"/>
</dbReference>
<dbReference type="OrthoDB" id="7537227at2759"/>
<proteinExistence type="predicted"/>
<evidence type="ECO:0000256" key="1">
    <source>
        <dbReference type="PROSITE-ProRule" id="PRU00259"/>
    </source>
</evidence>
<keyword evidence="4" id="KW-1185">Reference proteome</keyword>
<dbReference type="InterPro" id="IPR011989">
    <property type="entry name" value="ARM-like"/>
</dbReference>
<dbReference type="InterPro" id="IPR011009">
    <property type="entry name" value="Kinase-like_dom_sf"/>
</dbReference>
<feature type="repeat" description="ARM" evidence="1">
    <location>
        <begin position="693"/>
        <end position="735"/>
    </location>
</feature>
<accession>V9F189</accession>
<dbReference type="InterPro" id="IPR000719">
    <property type="entry name" value="Prot_kinase_dom"/>
</dbReference>
<feature type="domain" description="Protein kinase" evidence="2">
    <location>
        <begin position="121"/>
        <end position="371"/>
    </location>
</feature>
<dbReference type="PROSITE" id="PS50176">
    <property type="entry name" value="ARM_REPEAT"/>
    <property type="match status" value="3"/>
</dbReference>
<dbReference type="AlphaFoldDB" id="V9F189"/>
<dbReference type="SUPFAM" id="SSF56112">
    <property type="entry name" value="Protein kinase-like (PK-like)"/>
    <property type="match status" value="1"/>
</dbReference>
<dbReference type="eggNOG" id="KOG0167">
    <property type="taxonomic scope" value="Eukaryota"/>
</dbReference>
<dbReference type="Pfam" id="PF00514">
    <property type="entry name" value="Arm"/>
    <property type="match status" value="1"/>
</dbReference>
<dbReference type="HOGENOM" id="CLU_296408_0_0_1"/>
<dbReference type="Proteomes" id="UP000018721">
    <property type="component" value="Unassembled WGS sequence"/>
</dbReference>
<comment type="caution">
    <text evidence="3">The sequence shown here is derived from an EMBL/GenBank/DDBJ whole genome shotgun (WGS) entry which is preliminary data.</text>
</comment>
<keyword evidence="3" id="KW-0723">Serine/threonine-protein kinase</keyword>
<dbReference type="GO" id="GO:0005524">
    <property type="term" value="F:ATP binding"/>
    <property type="evidence" value="ECO:0007669"/>
    <property type="project" value="InterPro"/>
</dbReference>
<keyword evidence="3" id="KW-0808">Transferase</keyword>
<evidence type="ECO:0000313" key="4">
    <source>
        <dbReference type="Proteomes" id="UP000018721"/>
    </source>
</evidence>
<dbReference type="Gene3D" id="1.10.510.10">
    <property type="entry name" value="Transferase(Phosphotransferase) domain 1"/>
    <property type="match status" value="1"/>
</dbReference>
<feature type="repeat" description="ARM" evidence="1">
    <location>
        <begin position="568"/>
        <end position="610"/>
    </location>
</feature>
<dbReference type="InterPro" id="IPR016024">
    <property type="entry name" value="ARM-type_fold"/>
</dbReference>
<feature type="non-terminal residue" evidence="3">
    <location>
        <position position="1"/>
    </location>
</feature>
<dbReference type="PROSITE" id="PS50011">
    <property type="entry name" value="PROTEIN_KINASE_DOM"/>
    <property type="match status" value="1"/>
</dbReference>
<name>V9F189_PHYNI</name>
<dbReference type="SUPFAM" id="SSF48371">
    <property type="entry name" value="ARM repeat"/>
    <property type="match status" value="2"/>
</dbReference>
<dbReference type="InterPro" id="IPR001245">
    <property type="entry name" value="Ser-Thr/Tyr_kinase_cat_dom"/>
</dbReference>
<dbReference type="Pfam" id="PF07714">
    <property type="entry name" value="PK_Tyr_Ser-Thr"/>
    <property type="match status" value="1"/>
</dbReference>
<reference evidence="3 4" key="1">
    <citation type="submission" date="2013-11" db="EMBL/GenBank/DDBJ databases">
        <title>The Genome Sequence of Phytophthora parasitica P1569.</title>
        <authorList>
            <consortium name="The Broad Institute Genomics Platform"/>
            <person name="Russ C."/>
            <person name="Tyler B."/>
            <person name="Panabieres F."/>
            <person name="Shan W."/>
            <person name="Tripathy S."/>
            <person name="Grunwald N."/>
            <person name="Machado M."/>
            <person name="Johnson C.S."/>
            <person name="Arredondo F."/>
            <person name="Hong C."/>
            <person name="Coffey M."/>
            <person name="Young S.K."/>
            <person name="Zeng Q."/>
            <person name="Gargeya S."/>
            <person name="Fitzgerald M."/>
            <person name="Abouelleil A."/>
            <person name="Alvarado L."/>
            <person name="Chapman S.B."/>
            <person name="Gainer-Dewar J."/>
            <person name="Goldberg J."/>
            <person name="Griggs A."/>
            <person name="Gujja S."/>
            <person name="Hansen M."/>
            <person name="Howarth C."/>
            <person name="Imamovic A."/>
            <person name="Ireland A."/>
            <person name="Larimer J."/>
            <person name="McCowan C."/>
            <person name="Murphy C."/>
            <person name="Pearson M."/>
            <person name="Poon T.W."/>
            <person name="Priest M."/>
            <person name="Roberts A."/>
            <person name="Saif S."/>
            <person name="Shea T."/>
            <person name="Sykes S."/>
            <person name="Wortman J."/>
            <person name="Nusbaum C."/>
            <person name="Birren B."/>
        </authorList>
    </citation>
    <scope>NUCLEOTIDE SEQUENCE [LARGE SCALE GENOMIC DNA]</scope>
    <source>
        <strain evidence="3 4">P1569</strain>
    </source>
</reference>
<dbReference type="EMBL" id="ANIZ01001829">
    <property type="protein sequence ID" value="ETI44513.1"/>
    <property type="molecule type" value="Genomic_DNA"/>
</dbReference>
<dbReference type="eggNOG" id="KOG0192">
    <property type="taxonomic scope" value="Eukaryota"/>
</dbReference>
<evidence type="ECO:0000313" key="3">
    <source>
        <dbReference type="EMBL" id="ETI44513.1"/>
    </source>
</evidence>
<feature type="repeat" description="ARM" evidence="1">
    <location>
        <begin position="939"/>
        <end position="981"/>
    </location>
</feature>
<dbReference type="GO" id="GO:0004674">
    <property type="term" value="F:protein serine/threonine kinase activity"/>
    <property type="evidence" value="ECO:0007669"/>
    <property type="project" value="UniProtKB-KW"/>
</dbReference>
<dbReference type="SMART" id="SM00185">
    <property type="entry name" value="ARM"/>
    <property type="match status" value="9"/>
</dbReference>
<dbReference type="InterPro" id="IPR000225">
    <property type="entry name" value="Armadillo"/>
</dbReference>
<evidence type="ECO:0000259" key="2">
    <source>
        <dbReference type="PROSITE" id="PS50011"/>
    </source>
</evidence>
<organism evidence="3 4">
    <name type="scientific">Phytophthora nicotianae P1569</name>
    <dbReference type="NCBI Taxonomy" id="1317065"/>
    <lineage>
        <taxon>Eukaryota</taxon>
        <taxon>Sar</taxon>
        <taxon>Stramenopiles</taxon>
        <taxon>Oomycota</taxon>
        <taxon>Peronosporomycetes</taxon>
        <taxon>Peronosporales</taxon>
        <taxon>Peronosporaceae</taxon>
        <taxon>Phytophthora</taxon>
    </lineage>
</organism>
<gene>
    <name evidence="3" type="ORF">F443_10794</name>
</gene>